<keyword evidence="2" id="KW-0812">Transmembrane</keyword>
<evidence type="ECO:0000256" key="2">
    <source>
        <dbReference type="SAM" id="Phobius"/>
    </source>
</evidence>
<feature type="transmembrane region" description="Helical" evidence="2">
    <location>
        <begin position="143"/>
        <end position="164"/>
    </location>
</feature>
<dbReference type="Pfam" id="PF11361">
    <property type="entry name" value="DUF3159"/>
    <property type="match status" value="1"/>
</dbReference>
<dbReference type="EMBL" id="BONO01000035">
    <property type="protein sequence ID" value="GIG38056.1"/>
    <property type="molecule type" value="Genomic_DNA"/>
</dbReference>
<feature type="transmembrane region" description="Helical" evidence="2">
    <location>
        <begin position="82"/>
        <end position="100"/>
    </location>
</feature>
<feature type="transmembrane region" description="Helical" evidence="2">
    <location>
        <begin position="192"/>
        <end position="215"/>
    </location>
</feature>
<feature type="transmembrane region" description="Helical" evidence="2">
    <location>
        <begin position="227"/>
        <end position="245"/>
    </location>
</feature>
<keyword evidence="4" id="KW-1185">Reference proteome</keyword>
<dbReference type="AlphaFoldDB" id="A0A919PE83"/>
<accession>A0A919PE83</accession>
<proteinExistence type="predicted"/>
<protein>
    <recommendedName>
        <fullName evidence="5">DUF3159 domain-containing protein</fullName>
    </recommendedName>
</protein>
<evidence type="ECO:0000313" key="3">
    <source>
        <dbReference type="EMBL" id="GIG38056.1"/>
    </source>
</evidence>
<organism evidence="3 4">
    <name type="scientific">Cellulomonas pakistanensis</name>
    <dbReference type="NCBI Taxonomy" id="992287"/>
    <lineage>
        <taxon>Bacteria</taxon>
        <taxon>Bacillati</taxon>
        <taxon>Actinomycetota</taxon>
        <taxon>Actinomycetes</taxon>
        <taxon>Micrococcales</taxon>
        <taxon>Cellulomonadaceae</taxon>
        <taxon>Cellulomonas</taxon>
    </lineage>
</organism>
<dbReference type="PIRSF" id="PIRSF010219">
    <property type="entry name" value="UCP010219"/>
    <property type="match status" value="1"/>
</dbReference>
<dbReference type="InterPro" id="IPR016566">
    <property type="entry name" value="UCP010219"/>
</dbReference>
<dbReference type="RefSeq" id="WP_239068894.1">
    <property type="nucleotide sequence ID" value="NZ_BONO01000035.1"/>
</dbReference>
<gene>
    <name evidence="3" type="ORF">Cpa01nite_34370</name>
</gene>
<feature type="region of interest" description="Disordered" evidence="1">
    <location>
        <begin position="1"/>
        <end position="32"/>
    </location>
</feature>
<reference evidence="3" key="1">
    <citation type="submission" date="2021-01" db="EMBL/GenBank/DDBJ databases">
        <title>Whole genome shotgun sequence of Cellulomonas pakistanensis NBRC 110800.</title>
        <authorList>
            <person name="Komaki H."/>
            <person name="Tamura T."/>
        </authorList>
    </citation>
    <scope>NUCLEOTIDE SEQUENCE</scope>
    <source>
        <strain evidence="3">NBRC 110800</strain>
    </source>
</reference>
<evidence type="ECO:0000313" key="4">
    <source>
        <dbReference type="Proteomes" id="UP000642125"/>
    </source>
</evidence>
<comment type="caution">
    <text evidence="3">The sequence shown here is derived from an EMBL/GenBank/DDBJ whole genome shotgun (WGS) entry which is preliminary data.</text>
</comment>
<dbReference type="Proteomes" id="UP000642125">
    <property type="component" value="Unassembled WGS sequence"/>
</dbReference>
<name>A0A919PE83_9CELL</name>
<keyword evidence="2" id="KW-0472">Membrane</keyword>
<feature type="transmembrane region" description="Helical" evidence="2">
    <location>
        <begin position="105"/>
        <end position="123"/>
    </location>
</feature>
<sequence length="262" mass="27732">MSDPTAPTGPGTHEPRGTQEPPPVPAAGAPEDAVPARGMRAIEADDFSLAESVGGVRGAVESVLPGLLFVVVYVVAGQELRPALIAAVAAAVVAVVARLVQRSPLTQALSGVLGVGIGVVWAWRTGDASDYFAWGLLTNVAYLLAFVVSVLVRWPLVGLVLGLFRGDGPMSESGSWAGAVAWRRDPALLRRYALVTWLWAGMFGLRLLVQVPLYYADEVAWLGTAKLVMGVPLTALVLWASWILVRGSRAARPGRPRTPRGR</sequence>
<feature type="transmembrane region" description="Helical" evidence="2">
    <location>
        <begin position="58"/>
        <end position="76"/>
    </location>
</feature>
<evidence type="ECO:0008006" key="5">
    <source>
        <dbReference type="Google" id="ProtNLM"/>
    </source>
</evidence>
<evidence type="ECO:0000256" key="1">
    <source>
        <dbReference type="SAM" id="MobiDB-lite"/>
    </source>
</evidence>
<keyword evidence="2" id="KW-1133">Transmembrane helix</keyword>